<proteinExistence type="predicted"/>
<name>T0FM27_9LEPT</name>
<dbReference type="Proteomes" id="UP000015442">
    <property type="component" value="Unassembled WGS sequence"/>
</dbReference>
<comment type="caution">
    <text evidence="1">The sequence shown here is derived from an EMBL/GenBank/DDBJ whole genome shotgun (WGS) entry which is preliminary data.</text>
</comment>
<accession>T0FM27</accession>
<sequence>MRFFKYFFESVCNSSHGFYFIFLLASKFLNELTFFNVSSFMIHFSEKSWNLKLYRSIPKVWELP</sequence>
<dbReference type="EMBL" id="AKWY02000026">
    <property type="protein sequence ID" value="EQA70580.1"/>
    <property type="molecule type" value="Genomic_DNA"/>
</dbReference>
<evidence type="ECO:0000313" key="2">
    <source>
        <dbReference type="Proteomes" id="UP000015442"/>
    </source>
</evidence>
<evidence type="ECO:0000313" key="1">
    <source>
        <dbReference type="EMBL" id="EQA70580.1"/>
    </source>
</evidence>
<dbReference type="AlphaFoldDB" id="T0FM27"/>
<protein>
    <submittedName>
        <fullName evidence="1">Uncharacterized protein</fullName>
    </submittedName>
</protein>
<reference evidence="1 2" key="1">
    <citation type="submission" date="2013-05" db="EMBL/GenBank/DDBJ databases">
        <authorList>
            <person name="Harkins D.M."/>
            <person name="Durkin A.S."/>
            <person name="Brinkac L.M."/>
            <person name="Haft D.H."/>
            <person name="Selengut J.D."/>
            <person name="Sanka R."/>
            <person name="DePew J."/>
            <person name="Purushe J."/>
            <person name="Hartskeerl R.A."/>
            <person name="Ahmed A."/>
            <person name="van der Linden H."/>
            <person name="Goris M.G.A."/>
            <person name="Vinetz J.M."/>
            <person name="Sutton G.G."/>
            <person name="Nierman W.C."/>
            <person name="Fouts D.E."/>
        </authorList>
    </citation>
    <scope>NUCLEOTIDE SEQUENCE [LARGE SCALE GENOMIC DNA]</scope>
    <source>
        <strain evidence="1 2">CZ214</strain>
    </source>
</reference>
<organism evidence="1 2">
    <name type="scientific">Leptospira noguchii serovar Panama str. CZ214</name>
    <dbReference type="NCBI Taxonomy" id="1001595"/>
    <lineage>
        <taxon>Bacteria</taxon>
        <taxon>Pseudomonadati</taxon>
        <taxon>Spirochaetota</taxon>
        <taxon>Spirochaetia</taxon>
        <taxon>Leptospirales</taxon>
        <taxon>Leptospiraceae</taxon>
        <taxon>Leptospira</taxon>
    </lineage>
</organism>
<gene>
    <name evidence="1" type="ORF">LEP1GSC059_4664</name>
</gene>